<evidence type="ECO:0000313" key="1">
    <source>
        <dbReference type="EMBL" id="QAT85524.1"/>
    </source>
</evidence>
<evidence type="ECO:0008006" key="3">
    <source>
        <dbReference type="Google" id="ProtNLM"/>
    </source>
</evidence>
<dbReference type="AlphaFoldDB" id="A0A410RUC7"/>
<dbReference type="Pfam" id="PF05591">
    <property type="entry name" value="T6SS_VipA"/>
    <property type="match status" value="1"/>
</dbReference>
<protein>
    <recommendedName>
        <fullName evidence="3">Type VI secretion protein</fullName>
    </recommendedName>
</protein>
<gene>
    <name evidence="1" type="ORF">EJ065_3964</name>
</gene>
<dbReference type="PANTHER" id="PTHR35850:SF2">
    <property type="entry name" value="TYPE VI SECRETION SYSTEM CONTRACTILE SHEATH SMALL SUBUNIT"/>
    <property type="match status" value="1"/>
</dbReference>
<dbReference type="EMBL" id="CP034669">
    <property type="protein sequence ID" value="QAT85524.1"/>
    <property type="molecule type" value="Genomic_DNA"/>
</dbReference>
<name>A0A410RUC7_CORCK</name>
<accession>A0A410RUC7</accession>
<sequence>MAIQDQLPKSRITLTYRTTINGEQETVNLPLRLLVMGDFSLGSSEDRKTDLETRKLRSVDGRNLDELMKDMKMSTNFQVANRINPDVEEELNVTLPIDRMKSFHPDEIVKHVPKLKALLLLKTLLVEMQSNIDNRKDLRRELYELFSKPEALKELLNELKGYETMRLPAGETAAKTDAPAAAGAAAAGKPAGGAAAATAAVAATVAAGAKPPAAS</sequence>
<dbReference type="Proteomes" id="UP000288758">
    <property type="component" value="Chromosome"/>
</dbReference>
<proteinExistence type="predicted"/>
<dbReference type="PANTHER" id="PTHR35850">
    <property type="entry name" value="CYTOPLASMIC PROTEIN-RELATED"/>
    <property type="match status" value="1"/>
</dbReference>
<reference evidence="1 2" key="1">
    <citation type="submission" date="2018-12" db="EMBL/GenBank/DDBJ databases">
        <title>Complete Genome Sequence of the Corallopyronin A producing Myxobacterium Corallococcus coralloides B035.</title>
        <authorList>
            <person name="Bouhired S.M."/>
            <person name="Rupp O."/>
            <person name="Blom J."/>
            <person name="Schaeberle T.F."/>
            <person name="Kehraus S."/>
            <person name="Schiefer A."/>
            <person name="Pfarr K."/>
            <person name="Goesmann A."/>
            <person name="Hoerauf A."/>
            <person name="Koenig G.M."/>
        </authorList>
    </citation>
    <scope>NUCLEOTIDE SEQUENCE [LARGE SCALE GENOMIC DNA]</scope>
    <source>
        <strain evidence="1 2">B035</strain>
    </source>
</reference>
<evidence type="ECO:0000313" key="2">
    <source>
        <dbReference type="Proteomes" id="UP000288758"/>
    </source>
</evidence>
<dbReference type="NCBIfam" id="TIGR03358">
    <property type="entry name" value="VI_chp_5"/>
    <property type="match status" value="1"/>
</dbReference>
<dbReference type="RefSeq" id="WP_128797282.1">
    <property type="nucleotide sequence ID" value="NZ_CP034669.1"/>
</dbReference>
<organism evidence="1 2">
    <name type="scientific">Corallococcus coralloides</name>
    <name type="common">Myxococcus coralloides</name>
    <dbReference type="NCBI Taxonomy" id="184914"/>
    <lineage>
        <taxon>Bacteria</taxon>
        <taxon>Pseudomonadati</taxon>
        <taxon>Myxococcota</taxon>
        <taxon>Myxococcia</taxon>
        <taxon>Myxococcales</taxon>
        <taxon>Cystobacterineae</taxon>
        <taxon>Myxococcaceae</taxon>
        <taxon>Corallococcus</taxon>
    </lineage>
</organism>
<dbReference type="InterPro" id="IPR008312">
    <property type="entry name" value="T6SS_TssB1"/>
</dbReference>